<dbReference type="EMBL" id="FNAQ01000015">
    <property type="protein sequence ID" value="SDE54293.1"/>
    <property type="molecule type" value="Genomic_DNA"/>
</dbReference>
<evidence type="ECO:0000256" key="4">
    <source>
        <dbReference type="SAM" id="SignalP"/>
    </source>
</evidence>
<comment type="catalytic activity">
    <reaction evidence="1">
        <text>Hydrolyzes the link between N-acetylmuramoyl residues and L-amino acid residues in certain cell-wall glycopeptides.</text>
        <dbReference type="EC" id="3.5.1.28"/>
    </reaction>
</comment>
<dbReference type="GO" id="GO:0008745">
    <property type="term" value="F:N-acetylmuramoyl-L-alanine amidase activity"/>
    <property type="evidence" value="ECO:0007669"/>
    <property type="project" value="UniProtKB-EC"/>
</dbReference>
<dbReference type="SUPFAM" id="SSF53187">
    <property type="entry name" value="Zn-dependent exopeptidases"/>
    <property type="match status" value="1"/>
</dbReference>
<evidence type="ECO:0000259" key="5">
    <source>
        <dbReference type="SMART" id="SM00646"/>
    </source>
</evidence>
<reference evidence="7" key="1">
    <citation type="submission" date="2016-10" db="EMBL/GenBank/DDBJ databases">
        <authorList>
            <person name="Varghese N."/>
            <person name="Submissions S."/>
        </authorList>
    </citation>
    <scope>NUCLEOTIDE SEQUENCE [LARGE SCALE GENOMIC DNA]</scope>
    <source>
        <strain evidence="7">DSM 8987</strain>
    </source>
</reference>
<dbReference type="Gene3D" id="3.40.630.40">
    <property type="entry name" value="Zn-dependent exopeptidases"/>
    <property type="match status" value="1"/>
</dbReference>
<dbReference type="Pfam" id="PF01520">
    <property type="entry name" value="Amidase_3"/>
    <property type="match status" value="1"/>
</dbReference>
<dbReference type="PANTHER" id="PTHR30404">
    <property type="entry name" value="N-ACETYLMURAMOYL-L-ALANINE AMIDASE"/>
    <property type="match status" value="1"/>
</dbReference>
<feature type="domain" description="MurNAc-LAA" evidence="5">
    <location>
        <begin position="226"/>
        <end position="343"/>
    </location>
</feature>
<sequence>MNRYALMAGLLAWLVLAGSAQAVVEIGRQAGQVTRIEEVYQVDQVPYLAIDEVLSALGLTGFWHRTQHRYHLKLPAGTATFFPGGQYLKIGERFVALPHPARFIDGRLRVAESFVLEVLRPQLGAALYYRNLDPPRQQEPADALLDRLFSFVLRQKRPEGALGLRGVAIDPAHGGDDAGVIAGRVKEKDVVLQVAQQLERQIKMQLGCPVVLSRDADYSPPAAKRLEMLQQQPVDALLLLHAQGSLSPQAHGIHLYVVGGDALPPGATSPDSLRLALQLSAALREAGFAVAEVSQTTLLSLPQGDLPTVLIELGYLTRADEQTRLTETTGQQALAVALLEGLKDFSTYLQRQNRP</sequence>
<proteinExistence type="predicted"/>
<accession>A0A1G7DS38</accession>
<dbReference type="AlphaFoldDB" id="A0A1G7DS38"/>
<keyword evidence="7" id="KW-1185">Reference proteome</keyword>
<dbReference type="GO" id="GO:0030288">
    <property type="term" value="C:outer membrane-bounded periplasmic space"/>
    <property type="evidence" value="ECO:0007669"/>
    <property type="project" value="TreeGrafter"/>
</dbReference>
<organism evidence="6 7">
    <name type="scientific">Desulfuromonas thiophila</name>
    <dbReference type="NCBI Taxonomy" id="57664"/>
    <lineage>
        <taxon>Bacteria</taxon>
        <taxon>Pseudomonadati</taxon>
        <taxon>Thermodesulfobacteriota</taxon>
        <taxon>Desulfuromonadia</taxon>
        <taxon>Desulfuromonadales</taxon>
        <taxon>Desulfuromonadaceae</taxon>
        <taxon>Desulfuromonas</taxon>
    </lineage>
</organism>
<dbReference type="InterPro" id="IPR002508">
    <property type="entry name" value="MurNAc-LAA_cat"/>
</dbReference>
<evidence type="ECO:0000313" key="7">
    <source>
        <dbReference type="Proteomes" id="UP000243205"/>
    </source>
</evidence>
<evidence type="ECO:0000256" key="2">
    <source>
        <dbReference type="ARBA" id="ARBA00011901"/>
    </source>
</evidence>
<evidence type="ECO:0000313" key="6">
    <source>
        <dbReference type="EMBL" id="SDE54293.1"/>
    </source>
</evidence>
<evidence type="ECO:0000256" key="3">
    <source>
        <dbReference type="ARBA" id="ARBA00022801"/>
    </source>
</evidence>
<feature type="chain" id="PRO_5017298335" description="N-acetylmuramoyl-L-alanine amidase" evidence="4">
    <location>
        <begin position="23"/>
        <end position="355"/>
    </location>
</feature>
<protein>
    <recommendedName>
        <fullName evidence="2">N-acetylmuramoyl-L-alanine amidase</fullName>
        <ecNumber evidence="2">3.5.1.28</ecNumber>
    </recommendedName>
</protein>
<dbReference type="RefSeq" id="WP_092079739.1">
    <property type="nucleotide sequence ID" value="NZ_CALFZY010000012.1"/>
</dbReference>
<dbReference type="SMART" id="SM00646">
    <property type="entry name" value="Ami_3"/>
    <property type="match status" value="1"/>
</dbReference>
<dbReference type="Proteomes" id="UP000243205">
    <property type="component" value="Unassembled WGS sequence"/>
</dbReference>
<dbReference type="EC" id="3.5.1.28" evidence="2"/>
<name>A0A1G7DS38_9BACT</name>
<dbReference type="CDD" id="cd02696">
    <property type="entry name" value="MurNAc-LAA"/>
    <property type="match status" value="1"/>
</dbReference>
<evidence type="ECO:0000256" key="1">
    <source>
        <dbReference type="ARBA" id="ARBA00001561"/>
    </source>
</evidence>
<feature type="signal peptide" evidence="4">
    <location>
        <begin position="1"/>
        <end position="22"/>
    </location>
</feature>
<gene>
    <name evidence="6" type="ORF">SAMN05661003_11530</name>
</gene>
<dbReference type="PANTHER" id="PTHR30404:SF0">
    <property type="entry name" value="N-ACETYLMURAMOYL-L-ALANINE AMIDASE AMIC"/>
    <property type="match status" value="1"/>
</dbReference>
<keyword evidence="4" id="KW-0732">Signal</keyword>
<dbReference type="STRING" id="57664.SAMN05661003_11530"/>
<keyword evidence="3" id="KW-0378">Hydrolase</keyword>
<dbReference type="OrthoDB" id="9806267at2"/>
<dbReference type="GO" id="GO:0009253">
    <property type="term" value="P:peptidoglycan catabolic process"/>
    <property type="evidence" value="ECO:0007669"/>
    <property type="project" value="InterPro"/>
</dbReference>
<dbReference type="InterPro" id="IPR050695">
    <property type="entry name" value="N-acetylmuramoyl_amidase_3"/>
</dbReference>